<gene>
    <name evidence="1" type="ORF">HZZ10_14885</name>
</gene>
<accession>A0A853EYY1</accession>
<dbReference type="RefSeq" id="WP_179914100.1">
    <property type="nucleotide sequence ID" value="NZ_JACBYE010000044.1"/>
</dbReference>
<dbReference type="EMBL" id="JACBYE010000044">
    <property type="protein sequence ID" value="NYS94802.1"/>
    <property type="molecule type" value="Genomic_DNA"/>
</dbReference>
<evidence type="ECO:0008006" key="3">
    <source>
        <dbReference type="Google" id="ProtNLM"/>
    </source>
</evidence>
<keyword evidence="2" id="KW-1185">Reference proteome</keyword>
<protein>
    <recommendedName>
        <fullName evidence="3">Methionine synthase</fullName>
    </recommendedName>
</protein>
<dbReference type="Proteomes" id="UP000561011">
    <property type="component" value="Unassembled WGS sequence"/>
</dbReference>
<name>A0A853EYY1_9MICO</name>
<proteinExistence type="predicted"/>
<dbReference type="InterPro" id="IPR038071">
    <property type="entry name" value="UROD/MetE-like_sf"/>
</dbReference>
<organism evidence="1 2">
    <name type="scientific">Sanguibacter inulinus</name>
    <dbReference type="NCBI Taxonomy" id="60922"/>
    <lineage>
        <taxon>Bacteria</taxon>
        <taxon>Bacillati</taxon>
        <taxon>Actinomycetota</taxon>
        <taxon>Actinomycetes</taxon>
        <taxon>Micrococcales</taxon>
        <taxon>Sanguibacteraceae</taxon>
        <taxon>Sanguibacter</taxon>
    </lineage>
</organism>
<dbReference type="Gene3D" id="3.20.20.210">
    <property type="match status" value="1"/>
</dbReference>
<comment type="caution">
    <text evidence="1">The sequence shown here is derived from an EMBL/GenBank/DDBJ whole genome shotgun (WGS) entry which is preliminary data.</text>
</comment>
<evidence type="ECO:0000313" key="1">
    <source>
        <dbReference type="EMBL" id="NYS94802.1"/>
    </source>
</evidence>
<dbReference type="AlphaFoldDB" id="A0A853EYY1"/>
<evidence type="ECO:0000313" key="2">
    <source>
        <dbReference type="Proteomes" id="UP000561011"/>
    </source>
</evidence>
<sequence>MTGASGPGVWPGTDPLESLLTIIGDLSAAPTGVEGLPFFTQLPGRGAGSEPVARTALLLPEMPVELGPHGWKIADHPGLDASRAEAFLREDLDALAIAGAGYSGPLTVQVVGPWTLAATLYLARGDRVLSDLGAVRALVGALAEGIGEHVAAVRAQAPGVELTVQVDESLLGQVSAGVIPSFSGYSRLRAVRGPEILEGLEPVVHAVRAAGARSVVHVGQVWDAVPPVVLSGADAVGLEVGPVADGRWDSRGWELLARAVERGTQLWAGLPPATVSQCAGADVRGLADLVSVPWRRLGLPAEGLADVVLSSAGSAATWTTDGTPDRARGALGTVVRAAEILAERAGG</sequence>
<reference evidence="1 2" key="1">
    <citation type="submission" date="2020-07" db="EMBL/GenBank/DDBJ databases">
        <title>MOT database genomes.</title>
        <authorList>
            <person name="Joseph S."/>
            <person name="Aduse-Opoku J."/>
            <person name="Hashim A."/>
            <person name="Wade W."/>
            <person name="Curtis M."/>
        </authorList>
    </citation>
    <scope>NUCLEOTIDE SEQUENCE [LARGE SCALE GENOMIC DNA]</scope>
    <source>
        <strain evidence="1 2">DSM 100099</strain>
    </source>
</reference>
<dbReference type="SUPFAM" id="SSF51726">
    <property type="entry name" value="UROD/MetE-like"/>
    <property type="match status" value="1"/>
</dbReference>